<sequence>MLDHLPEQYTAVIIGGGGIGSALLARLLQDPRAGRIVAVTRHRERLAQDERLDIDRLDIVEADVTSDEGLQTLSEYLQKAPVHLLFNTIGVLHDGQSDQSVAMAPEKRLERLSFEALQHAFHINAATTAMLVSTLADRLTRHPAIIAALSARVGSIGDNELGGWYAYRASKAALNMLMKTASIEFRRRNPQAILLCLHPGTTDTELSRPFQARVPDGKLFTTEFVADRLLEVINQRTPEDSGAFYDWNNTPIEW</sequence>
<dbReference type="PANTHER" id="PTHR43544:SF12">
    <property type="entry name" value="NAD(P)-BINDING ROSSMANN-FOLD SUPERFAMILY PROTEIN"/>
    <property type="match status" value="1"/>
</dbReference>
<dbReference type="Pfam" id="PF00106">
    <property type="entry name" value="adh_short"/>
    <property type="match status" value="1"/>
</dbReference>
<dbReference type="EMBL" id="FOLY01000001">
    <property type="protein sequence ID" value="SFC10796.1"/>
    <property type="molecule type" value="Genomic_DNA"/>
</dbReference>
<dbReference type="PANTHER" id="PTHR43544">
    <property type="entry name" value="SHORT-CHAIN DEHYDROGENASE/REDUCTASE"/>
    <property type="match status" value="1"/>
</dbReference>
<reference evidence="2" key="1">
    <citation type="submission" date="2016-10" db="EMBL/GenBank/DDBJ databases">
        <authorList>
            <person name="Varghese N."/>
            <person name="Submissions S."/>
        </authorList>
    </citation>
    <scope>NUCLEOTIDE SEQUENCE [LARGE SCALE GENOMIC DNA]</scope>
    <source>
        <strain evidence="2">DSM 23439</strain>
    </source>
</reference>
<dbReference type="InterPro" id="IPR002347">
    <property type="entry name" value="SDR_fam"/>
</dbReference>
<gene>
    <name evidence="1" type="ORF">SAMN05421848_0575</name>
</gene>
<dbReference type="GO" id="GO:0016491">
    <property type="term" value="F:oxidoreductase activity"/>
    <property type="evidence" value="ECO:0007669"/>
    <property type="project" value="TreeGrafter"/>
</dbReference>
<evidence type="ECO:0000313" key="1">
    <source>
        <dbReference type="EMBL" id="SFC10796.1"/>
    </source>
</evidence>
<organism evidence="1 2">
    <name type="scientific">Kushneria avicenniae</name>
    <dbReference type="NCBI Taxonomy" id="402385"/>
    <lineage>
        <taxon>Bacteria</taxon>
        <taxon>Pseudomonadati</taxon>
        <taxon>Pseudomonadota</taxon>
        <taxon>Gammaproteobacteria</taxon>
        <taxon>Oceanospirillales</taxon>
        <taxon>Halomonadaceae</taxon>
        <taxon>Kushneria</taxon>
    </lineage>
</organism>
<protein>
    <submittedName>
        <fullName evidence="1">NAD(P)-dependent dehydrogenase, short-chain alcohol dehydrogenase family</fullName>
    </submittedName>
</protein>
<dbReference type="OrthoDB" id="9785826at2"/>
<name>A0A1I1GH89_9GAMM</name>
<dbReference type="Proteomes" id="UP000199046">
    <property type="component" value="Unassembled WGS sequence"/>
</dbReference>
<dbReference type="STRING" id="402385.SAMN05421848_0575"/>
<dbReference type="SUPFAM" id="SSF51735">
    <property type="entry name" value="NAD(P)-binding Rossmann-fold domains"/>
    <property type="match status" value="1"/>
</dbReference>
<dbReference type="RefSeq" id="WP_090130570.1">
    <property type="nucleotide sequence ID" value="NZ_FOLY01000001.1"/>
</dbReference>
<dbReference type="InterPro" id="IPR051468">
    <property type="entry name" value="Fungal_SecMetab_SDRs"/>
</dbReference>
<dbReference type="AlphaFoldDB" id="A0A1I1GH89"/>
<proteinExistence type="predicted"/>
<dbReference type="InterPro" id="IPR036291">
    <property type="entry name" value="NAD(P)-bd_dom_sf"/>
</dbReference>
<keyword evidence="2" id="KW-1185">Reference proteome</keyword>
<evidence type="ECO:0000313" key="2">
    <source>
        <dbReference type="Proteomes" id="UP000199046"/>
    </source>
</evidence>
<dbReference type="GO" id="GO:0005737">
    <property type="term" value="C:cytoplasm"/>
    <property type="evidence" value="ECO:0007669"/>
    <property type="project" value="TreeGrafter"/>
</dbReference>
<accession>A0A1I1GH89</accession>
<dbReference type="Gene3D" id="3.40.50.720">
    <property type="entry name" value="NAD(P)-binding Rossmann-like Domain"/>
    <property type="match status" value="1"/>
</dbReference>